<accession>A0A0F8WBP2</accession>
<dbReference type="AlphaFoldDB" id="A0A0F8WBP2"/>
<dbReference type="Pfam" id="PF00581">
    <property type="entry name" value="Rhodanese"/>
    <property type="match status" value="1"/>
</dbReference>
<evidence type="ECO:0000313" key="5">
    <source>
        <dbReference type="Proteomes" id="UP000034947"/>
    </source>
</evidence>
<dbReference type="PROSITE" id="PS50206">
    <property type="entry name" value="RHODANESE_3"/>
    <property type="match status" value="2"/>
</dbReference>
<keyword evidence="1" id="KW-0808">Transferase</keyword>
<evidence type="ECO:0000256" key="1">
    <source>
        <dbReference type="ARBA" id="ARBA00022679"/>
    </source>
</evidence>
<protein>
    <recommendedName>
        <fullName evidence="3">Rhodanese domain-containing protein</fullName>
    </recommendedName>
</protein>
<dbReference type="CDD" id="cd01449">
    <property type="entry name" value="TST_Repeat_2"/>
    <property type="match status" value="1"/>
</dbReference>
<gene>
    <name evidence="4" type="ORF">AOCH_000382</name>
</gene>
<feature type="domain" description="Rhodanese" evidence="3">
    <location>
        <begin position="47"/>
        <end position="141"/>
    </location>
</feature>
<dbReference type="InterPro" id="IPR045078">
    <property type="entry name" value="TST/MPST-like"/>
</dbReference>
<reference evidence="4 5" key="1">
    <citation type="submission" date="2015-02" db="EMBL/GenBank/DDBJ databases">
        <title>Draft Genome Sequences of Two Closely-Related Aflatoxigenic Aspergillus Species Obtained from the Cote d'Ivoire.</title>
        <authorList>
            <person name="Moore G.G."/>
            <person name="Beltz S.B."/>
            <person name="Mack B.M."/>
        </authorList>
    </citation>
    <scope>NUCLEOTIDE SEQUENCE [LARGE SCALE GENOMIC DNA]</scope>
    <source>
        <strain evidence="4 5">SRRC1432</strain>
    </source>
</reference>
<dbReference type="PANTHER" id="PTHR11364">
    <property type="entry name" value="THIOSULFATE SULFERTANSFERASE"/>
    <property type="match status" value="1"/>
</dbReference>
<dbReference type="InterPro" id="IPR001763">
    <property type="entry name" value="Rhodanese-like_dom"/>
</dbReference>
<dbReference type="Proteomes" id="UP000034947">
    <property type="component" value="Unassembled WGS sequence"/>
</dbReference>
<dbReference type="OrthoDB" id="270167at2759"/>
<dbReference type="Gene3D" id="3.40.250.10">
    <property type="entry name" value="Rhodanese-like domain"/>
    <property type="match status" value="2"/>
</dbReference>
<evidence type="ECO:0000256" key="2">
    <source>
        <dbReference type="ARBA" id="ARBA00022737"/>
    </source>
</evidence>
<keyword evidence="5" id="KW-1185">Reference proteome</keyword>
<sequence length="299" mass="32686">MDSPRSDPSFSLLVSPAELHNALTNSSCSSRRIIPLAVGRKSHIPSYEAQHIPGSIFIDLDEMNDATSQYPQMLPTPAHFAHCMTGLGIHPTDVLVVYDTLEVGLYSSPRVAWMCRYFGHGTVHVLNNFPSYVEAGHPVAVGPLSTPVPALEAYPTREPRAPTQVISFEELQDLCLGKSEQRGYRILDARIPGRFSGAEAEIDPTLRSGHMPCALNVPFASILSPDKTILPAADLRLLFGKIGVHEAQPLVLTCNSGVTAAALDLALNVAGYKMERRLYDGSWMEWTRRADKDGLILVD</sequence>
<feature type="domain" description="Rhodanese" evidence="3">
    <location>
        <begin position="180"/>
        <end position="295"/>
    </location>
</feature>
<dbReference type="SMART" id="SM00450">
    <property type="entry name" value="RHOD"/>
    <property type="match status" value="2"/>
</dbReference>
<dbReference type="SUPFAM" id="SSF52821">
    <property type="entry name" value="Rhodanese/Cell cycle control phosphatase"/>
    <property type="match status" value="2"/>
</dbReference>
<organism evidence="4 5">
    <name type="scientific">Aspergillus ochraceoroseus</name>
    <dbReference type="NCBI Taxonomy" id="138278"/>
    <lineage>
        <taxon>Eukaryota</taxon>
        <taxon>Fungi</taxon>
        <taxon>Dikarya</taxon>
        <taxon>Ascomycota</taxon>
        <taxon>Pezizomycotina</taxon>
        <taxon>Eurotiomycetes</taxon>
        <taxon>Eurotiomycetidae</taxon>
        <taxon>Eurotiales</taxon>
        <taxon>Aspergillaceae</taxon>
        <taxon>Aspergillus</taxon>
        <taxon>Aspergillus subgen. Nidulantes</taxon>
    </lineage>
</organism>
<dbReference type="InterPro" id="IPR036873">
    <property type="entry name" value="Rhodanese-like_dom_sf"/>
</dbReference>
<dbReference type="CDD" id="cd01448">
    <property type="entry name" value="TST_Repeat_1"/>
    <property type="match status" value="1"/>
</dbReference>
<keyword evidence="2" id="KW-0677">Repeat</keyword>
<name>A0A0F8WBP2_9EURO</name>
<dbReference type="EMBL" id="JYKN01002756">
    <property type="protein sequence ID" value="KKK15235.1"/>
    <property type="molecule type" value="Genomic_DNA"/>
</dbReference>
<proteinExistence type="predicted"/>
<dbReference type="GO" id="GO:0005739">
    <property type="term" value="C:mitochondrion"/>
    <property type="evidence" value="ECO:0007669"/>
    <property type="project" value="TreeGrafter"/>
</dbReference>
<dbReference type="PANTHER" id="PTHR11364:SF27">
    <property type="entry name" value="SULFURTRANSFERASE"/>
    <property type="match status" value="1"/>
</dbReference>
<evidence type="ECO:0000259" key="3">
    <source>
        <dbReference type="PROSITE" id="PS50206"/>
    </source>
</evidence>
<evidence type="ECO:0000313" key="4">
    <source>
        <dbReference type="EMBL" id="KKK15235.1"/>
    </source>
</evidence>
<dbReference type="GO" id="GO:0004792">
    <property type="term" value="F:thiosulfate-cyanide sulfurtransferase activity"/>
    <property type="evidence" value="ECO:0007669"/>
    <property type="project" value="TreeGrafter"/>
</dbReference>
<dbReference type="VEuPathDB" id="FungiDB:P175DRAFT_0561310"/>
<comment type="caution">
    <text evidence="4">The sequence shown here is derived from an EMBL/GenBank/DDBJ whole genome shotgun (WGS) entry which is preliminary data.</text>
</comment>